<evidence type="ECO:0000313" key="2">
    <source>
        <dbReference type="EMBL" id="KAK8559298.1"/>
    </source>
</evidence>
<keyword evidence="3" id="KW-1185">Reference proteome</keyword>
<dbReference type="Proteomes" id="UP001472677">
    <property type="component" value="Unassembled WGS sequence"/>
</dbReference>
<comment type="caution">
    <text evidence="2">The sequence shown here is derived from an EMBL/GenBank/DDBJ whole genome shotgun (WGS) entry which is preliminary data.</text>
</comment>
<protein>
    <submittedName>
        <fullName evidence="2">Uncharacterized protein</fullName>
    </submittedName>
</protein>
<feature type="region of interest" description="Disordered" evidence="1">
    <location>
        <begin position="78"/>
        <end position="100"/>
    </location>
</feature>
<organism evidence="2 3">
    <name type="scientific">Hibiscus sabdariffa</name>
    <name type="common">roselle</name>
    <dbReference type="NCBI Taxonomy" id="183260"/>
    <lineage>
        <taxon>Eukaryota</taxon>
        <taxon>Viridiplantae</taxon>
        <taxon>Streptophyta</taxon>
        <taxon>Embryophyta</taxon>
        <taxon>Tracheophyta</taxon>
        <taxon>Spermatophyta</taxon>
        <taxon>Magnoliopsida</taxon>
        <taxon>eudicotyledons</taxon>
        <taxon>Gunneridae</taxon>
        <taxon>Pentapetalae</taxon>
        <taxon>rosids</taxon>
        <taxon>malvids</taxon>
        <taxon>Malvales</taxon>
        <taxon>Malvaceae</taxon>
        <taxon>Malvoideae</taxon>
        <taxon>Hibiscus</taxon>
    </lineage>
</organism>
<dbReference type="EMBL" id="JBBPBM010000015">
    <property type="protein sequence ID" value="KAK8559298.1"/>
    <property type="molecule type" value="Genomic_DNA"/>
</dbReference>
<sequence>MPSEGVFEFQFGAWLKVDSGKSKLDGVRRPKPGIVLTRKGAVAGDTLVLSNEGMMAGCHMQPMVTTEDCGNGIGMNPSKVAHSKRTHNRKDADGLALISK</sequence>
<evidence type="ECO:0000313" key="3">
    <source>
        <dbReference type="Proteomes" id="UP001472677"/>
    </source>
</evidence>
<proteinExistence type="predicted"/>
<gene>
    <name evidence="2" type="ORF">V6N12_042577</name>
</gene>
<accession>A0ABR2EF68</accession>
<reference evidence="2 3" key="1">
    <citation type="journal article" date="2024" name="G3 (Bethesda)">
        <title>Genome assembly of Hibiscus sabdariffa L. provides insights into metabolisms of medicinal natural products.</title>
        <authorList>
            <person name="Kim T."/>
        </authorList>
    </citation>
    <scope>NUCLEOTIDE SEQUENCE [LARGE SCALE GENOMIC DNA]</scope>
    <source>
        <strain evidence="2">TK-2024</strain>
        <tissue evidence="2">Old leaves</tissue>
    </source>
</reference>
<evidence type="ECO:0000256" key="1">
    <source>
        <dbReference type="SAM" id="MobiDB-lite"/>
    </source>
</evidence>
<name>A0ABR2EF68_9ROSI</name>